<reference evidence="2" key="1">
    <citation type="submission" date="2011-02" db="EMBL/GenBank/DDBJ databases">
        <title>Complete sequence of Methanobacterium sp. AL-21.</title>
        <authorList>
            <consortium name="US DOE Joint Genome Institute"/>
            <person name="Lucas S."/>
            <person name="Copeland A."/>
            <person name="Lapidus A."/>
            <person name="Cheng J.-F."/>
            <person name="Goodwin L."/>
            <person name="Pitluck S."/>
            <person name="Chertkov O."/>
            <person name="Detter J.C."/>
            <person name="Han C."/>
            <person name="Tapia R."/>
            <person name="Land M."/>
            <person name="Hauser L."/>
            <person name="Kyrpides N."/>
            <person name="Ivanova N."/>
            <person name="Mikhailova N."/>
            <person name="Pagani I."/>
            <person name="Cadillo-Quiroz H."/>
            <person name="Imachi H."/>
            <person name="Zinder S."/>
            <person name="Liu W."/>
            <person name="Woyke T."/>
        </authorList>
    </citation>
    <scope>NUCLEOTIDE SEQUENCE [LARGE SCALE GENOMIC DNA]</scope>
    <source>
        <strain evidence="2">AL-21</strain>
    </source>
</reference>
<sequence length="253" mass="28260">MVAFRRDAIFPAELFIAQDNFYGKNAEIQFKVCGGLFFHTVITSDGWIIASGGFGTSSNQKLMTLASQIMNNGSITQELLENTKPILSNMGLGHFLIKSPDNYVAFEIYFDGTPLNKFFKMNNGEFISVPNDPQYYREGLYSEFHSNPLTAAAEIEGTDLWGVNRRNVILHDVEKNNDSTLLKIWAAYDDGSLLERNEGKGGPDNIRFLDDLIINGKDLPIIPSMVKIGEINLLNQEEPDNSKTAIKAIKNNL</sequence>
<reference evidence="1 2" key="2">
    <citation type="journal article" date="2014" name="Int. J. Syst. Evol. Microbiol.">
        <title>Methanobacterium paludis sp. nov. and a novel strain of Methanobacterium lacus isolated from northern peatlands.</title>
        <authorList>
            <person name="Cadillo-Quiroz H."/>
            <person name="Brauer S.L."/>
            <person name="Goodson N."/>
            <person name="Yavitt J.B."/>
            <person name="Zinder S.H."/>
        </authorList>
    </citation>
    <scope>NUCLEOTIDE SEQUENCE [LARGE SCALE GENOMIC DNA]</scope>
    <source>
        <strain evidence="1 2">AL-21</strain>
    </source>
</reference>
<evidence type="ECO:0000313" key="1">
    <source>
        <dbReference type="EMBL" id="ADZ09504.1"/>
    </source>
</evidence>
<protein>
    <submittedName>
        <fullName evidence="1">Uncharacterized protein</fullName>
    </submittedName>
</protein>
<name>F0T6Y4_METLA</name>
<dbReference type="HOGENOM" id="CLU_074023_0_0_2"/>
<dbReference type="EMBL" id="CP002551">
    <property type="protein sequence ID" value="ADZ09504.1"/>
    <property type="molecule type" value="Genomic_DNA"/>
</dbReference>
<organism evidence="1 2">
    <name type="scientific">Methanobacterium lacus (strain AL-21)</name>
    <dbReference type="NCBI Taxonomy" id="877455"/>
    <lineage>
        <taxon>Archaea</taxon>
        <taxon>Methanobacteriati</taxon>
        <taxon>Methanobacteriota</taxon>
        <taxon>Methanomada group</taxon>
        <taxon>Methanobacteria</taxon>
        <taxon>Methanobacteriales</taxon>
        <taxon>Methanobacteriaceae</taxon>
        <taxon>Methanobacterium</taxon>
    </lineage>
</organism>
<dbReference type="STRING" id="877455.Metbo_1262"/>
<gene>
    <name evidence="1" type="ordered locus">Metbo_1262</name>
</gene>
<proteinExistence type="predicted"/>
<dbReference type="AlphaFoldDB" id="F0T6Y4"/>
<dbReference type="Proteomes" id="UP000007490">
    <property type="component" value="Chromosome"/>
</dbReference>
<dbReference type="eggNOG" id="arCOG06477">
    <property type="taxonomic scope" value="Archaea"/>
</dbReference>
<evidence type="ECO:0000313" key="2">
    <source>
        <dbReference type="Proteomes" id="UP000007490"/>
    </source>
</evidence>
<keyword evidence="2" id="KW-1185">Reference proteome</keyword>
<dbReference type="RefSeq" id="WP_013644855.1">
    <property type="nucleotide sequence ID" value="NC_015216.1"/>
</dbReference>
<dbReference type="GeneID" id="10277713"/>
<accession>F0T6Y4</accession>
<dbReference type="KEGG" id="mel:Metbo_1262"/>
<dbReference type="OrthoDB" id="81290at2157"/>